<organism evidence="2 3">
    <name type="scientific">Fistulina hepatica ATCC 64428</name>
    <dbReference type="NCBI Taxonomy" id="1128425"/>
    <lineage>
        <taxon>Eukaryota</taxon>
        <taxon>Fungi</taxon>
        <taxon>Dikarya</taxon>
        <taxon>Basidiomycota</taxon>
        <taxon>Agaricomycotina</taxon>
        <taxon>Agaricomycetes</taxon>
        <taxon>Agaricomycetidae</taxon>
        <taxon>Agaricales</taxon>
        <taxon>Fistulinaceae</taxon>
        <taxon>Fistulina</taxon>
    </lineage>
</organism>
<dbReference type="EMBL" id="KN881971">
    <property type="protein sequence ID" value="KIY47246.1"/>
    <property type="molecule type" value="Genomic_DNA"/>
</dbReference>
<feature type="region of interest" description="Disordered" evidence="1">
    <location>
        <begin position="101"/>
        <end position="156"/>
    </location>
</feature>
<keyword evidence="3" id="KW-1185">Reference proteome</keyword>
<dbReference type="Proteomes" id="UP000054144">
    <property type="component" value="Unassembled WGS sequence"/>
</dbReference>
<evidence type="ECO:0008006" key="4">
    <source>
        <dbReference type="Google" id="ProtNLM"/>
    </source>
</evidence>
<protein>
    <recommendedName>
        <fullName evidence="4">Zn(2)-C6 fungal-type domain-containing protein</fullName>
    </recommendedName>
</protein>
<feature type="region of interest" description="Disordered" evidence="1">
    <location>
        <begin position="390"/>
        <end position="470"/>
    </location>
</feature>
<evidence type="ECO:0000313" key="3">
    <source>
        <dbReference type="Proteomes" id="UP000054144"/>
    </source>
</evidence>
<proteinExistence type="predicted"/>
<sequence>MRRLVDLQATWSALPASSVKERVDSLEHACASLISPQWLMRPRWYQSEWASIRALMPAPALQAEARLTLSRLALPAPPGLTAPSASAPVLSCASSSSVTPTPGHSGFRMSHTASSSSSSPALFPDRLPPLSIPTTPSSALQSLPESTSPGASSQPVTTANPFVRIWNVNPKSKAPSAIDRRIDFETPAIPLWTAIRDFWWARTSAPPVAPRRSRYDALDPPQLLPAALVAHALPLPALDAPGLHDAFYTQRQEMDTSDTEDGPEDFGLVGFADAERHRLKSVFFMGESKYIPGMVEGETDDSEDEWPEGIQRVRKAGDTVDSSVYHDAAKRCIACRRDNVTCTYYGEASACLNCCEHRIQCDRYLKCPTGHMPSGARCLEARALKGMYRDNAEPPAKPSLKRERSPGPSTASKRGRGRTGPNVVKNEPGVSPSASSSPEKGKGRSLPRSAASGRSSMAPPPVPSSSTQVAAPLPGEPVSVVPFGVYPPCVNYSIPSEVEAYADYCRLSQQIRTGILGIEALEARYPHFAHTQNREYDTQEGFLTKQGIPTGTTIVAIADVDKPIWKRFHSLQEERL</sequence>
<evidence type="ECO:0000313" key="2">
    <source>
        <dbReference type="EMBL" id="KIY47246.1"/>
    </source>
</evidence>
<gene>
    <name evidence="2" type="ORF">FISHEDRAFT_74849</name>
</gene>
<feature type="non-terminal residue" evidence="2">
    <location>
        <position position="576"/>
    </location>
</feature>
<name>A0A0D7ABC0_9AGAR</name>
<reference evidence="2 3" key="1">
    <citation type="journal article" date="2015" name="Fungal Genet. Biol.">
        <title>Evolution of novel wood decay mechanisms in Agaricales revealed by the genome sequences of Fistulina hepatica and Cylindrobasidium torrendii.</title>
        <authorList>
            <person name="Floudas D."/>
            <person name="Held B.W."/>
            <person name="Riley R."/>
            <person name="Nagy L.G."/>
            <person name="Koehler G."/>
            <person name="Ransdell A.S."/>
            <person name="Younus H."/>
            <person name="Chow J."/>
            <person name="Chiniquy J."/>
            <person name="Lipzen A."/>
            <person name="Tritt A."/>
            <person name="Sun H."/>
            <person name="Haridas S."/>
            <person name="LaButti K."/>
            <person name="Ohm R.A."/>
            <person name="Kues U."/>
            <person name="Blanchette R.A."/>
            <person name="Grigoriev I.V."/>
            <person name="Minto R.E."/>
            <person name="Hibbett D.S."/>
        </authorList>
    </citation>
    <scope>NUCLEOTIDE SEQUENCE [LARGE SCALE GENOMIC DNA]</scope>
    <source>
        <strain evidence="2 3">ATCC 64428</strain>
    </source>
</reference>
<feature type="compositionally biased region" description="Polar residues" evidence="1">
    <location>
        <begin position="139"/>
        <end position="156"/>
    </location>
</feature>
<dbReference type="AlphaFoldDB" id="A0A0D7ABC0"/>
<evidence type="ECO:0000256" key="1">
    <source>
        <dbReference type="SAM" id="MobiDB-lite"/>
    </source>
</evidence>
<accession>A0A0D7ABC0</accession>